<proteinExistence type="predicted"/>
<evidence type="ECO:0000313" key="3">
    <source>
        <dbReference type="Proteomes" id="UP000521872"/>
    </source>
</evidence>
<reference evidence="2 3" key="1">
    <citation type="submission" date="2019-12" db="EMBL/GenBank/DDBJ databases">
        <authorList>
            <person name="Floudas D."/>
            <person name="Bentzer J."/>
            <person name="Ahren D."/>
            <person name="Johansson T."/>
            <person name="Persson P."/>
            <person name="Tunlid A."/>
        </authorList>
    </citation>
    <scope>NUCLEOTIDE SEQUENCE [LARGE SCALE GENOMIC DNA]</scope>
    <source>
        <strain evidence="2 3">CBS 102.39</strain>
    </source>
</reference>
<feature type="compositionally biased region" description="Acidic residues" evidence="1">
    <location>
        <begin position="350"/>
        <end position="361"/>
    </location>
</feature>
<feature type="region of interest" description="Disordered" evidence="1">
    <location>
        <begin position="349"/>
        <end position="370"/>
    </location>
</feature>
<keyword evidence="3" id="KW-1185">Reference proteome</keyword>
<dbReference type="Proteomes" id="UP000521872">
    <property type="component" value="Unassembled WGS sequence"/>
</dbReference>
<name>A0A8H4R1I0_9AGAR</name>
<feature type="compositionally biased region" description="Polar residues" evidence="1">
    <location>
        <begin position="158"/>
        <end position="176"/>
    </location>
</feature>
<dbReference type="EMBL" id="JAACJL010000015">
    <property type="protein sequence ID" value="KAF4620515.1"/>
    <property type="molecule type" value="Genomic_DNA"/>
</dbReference>
<comment type="caution">
    <text evidence="2">The sequence shown here is derived from an EMBL/GenBank/DDBJ whole genome shotgun (WGS) entry which is preliminary data.</text>
</comment>
<protein>
    <submittedName>
        <fullName evidence="2">Uncharacterized protein</fullName>
    </submittedName>
</protein>
<accession>A0A8H4R1I0</accession>
<organism evidence="2 3">
    <name type="scientific">Agrocybe pediades</name>
    <dbReference type="NCBI Taxonomy" id="84607"/>
    <lineage>
        <taxon>Eukaryota</taxon>
        <taxon>Fungi</taxon>
        <taxon>Dikarya</taxon>
        <taxon>Basidiomycota</taxon>
        <taxon>Agaricomycotina</taxon>
        <taxon>Agaricomycetes</taxon>
        <taxon>Agaricomycetidae</taxon>
        <taxon>Agaricales</taxon>
        <taxon>Agaricineae</taxon>
        <taxon>Strophariaceae</taxon>
        <taxon>Agrocybe</taxon>
    </lineage>
</organism>
<sequence>MSMNTPEHITQLPDAQRLPINLGYFTVDKENPLKKYYNPVNVPGSEVHDFDLTTLEAFHSNLNLTGLDASVLTRWTALKENTVKVHKMINIPIWFNVALRDEGVRSWIDDRLKEKENIYFVVGYVLLDRTTVQARDEQLTPLSATNEERPAILDRGDNYQSLGSQQAPRSSQSRKSLNATFEGDIIVAVEYQKLKFGSFPGRRKAEHAHVSIKGDSWTMMEYGKDEVGVFFQPEKPRKEWKHWSMKMGRCSYGTAGASKVPPELSGTITSPVAIDVAGVMSTSEGVTGHHPSTIVLGVKYQKLKMGIFRRKDLDKARIEMDPDSPWVILNETRGADDNIVFEMEISMCDCDSEKDEEEEEDNKDKEDGEY</sequence>
<feature type="region of interest" description="Disordered" evidence="1">
    <location>
        <begin position="157"/>
        <end position="176"/>
    </location>
</feature>
<gene>
    <name evidence="2" type="ORF">D9613_001121</name>
</gene>
<evidence type="ECO:0000313" key="2">
    <source>
        <dbReference type="EMBL" id="KAF4620515.1"/>
    </source>
</evidence>
<dbReference type="AlphaFoldDB" id="A0A8H4R1I0"/>
<evidence type="ECO:0000256" key="1">
    <source>
        <dbReference type="SAM" id="MobiDB-lite"/>
    </source>
</evidence>